<name>A0A4P6JHS4_KTERU</name>
<dbReference type="KEGG" id="kbs:EPA93_00700"/>
<dbReference type="AlphaFoldDB" id="A0A4P6JHS4"/>
<dbReference type="Proteomes" id="UP000290365">
    <property type="component" value="Chromosome"/>
</dbReference>
<organism evidence="1 2">
    <name type="scientific">Ktedonosporobacter rubrisoli</name>
    <dbReference type="NCBI Taxonomy" id="2509675"/>
    <lineage>
        <taxon>Bacteria</taxon>
        <taxon>Bacillati</taxon>
        <taxon>Chloroflexota</taxon>
        <taxon>Ktedonobacteria</taxon>
        <taxon>Ktedonobacterales</taxon>
        <taxon>Ktedonosporobacteraceae</taxon>
        <taxon>Ktedonosporobacter</taxon>
    </lineage>
</organism>
<keyword evidence="2" id="KW-1185">Reference proteome</keyword>
<dbReference type="RefSeq" id="WP_129885188.1">
    <property type="nucleotide sequence ID" value="NZ_CP035758.1"/>
</dbReference>
<gene>
    <name evidence="1" type="ORF">EPA93_00700</name>
</gene>
<dbReference type="EMBL" id="CP035758">
    <property type="protein sequence ID" value="QBD74589.1"/>
    <property type="molecule type" value="Genomic_DNA"/>
</dbReference>
<protein>
    <submittedName>
        <fullName evidence="1">Uncharacterized protein</fullName>
    </submittedName>
</protein>
<accession>A0A4P6JHS4</accession>
<proteinExistence type="predicted"/>
<evidence type="ECO:0000313" key="2">
    <source>
        <dbReference type="Proteomes" id="UP000290365"/>
    </source>
</evidence>
<evidence type="ECO:0000313" key="1">
    <source>
        <dbReference type="EMBL" id="QBD74589.1"/>
    </source>
</evidence>
<reference evidence="1 2" key="1">
    <citation type="submission" date="2019-01" db="EMBL/GenBank/DDBJ databases">
        <title>Ktedonosporobacter rubrisoli SCAWS-G2.</title>
        <authorList>
            <person name="Huang Y."/>
            <person name="Yan B."/>
        </authorList>
    </citation>
    <scope>NUCLEOTIDE SEQUENCE [LARGE SCALE GENOMIC DNA]</scope>
    <source>
        <strain evidence="1 2">SCAWS-G2</strain>
    </source>
</reference>
<sequence length="152" mass="17443">MKDTKSMCLDELQYCFVVKRKLANGSIELSFSSYAPFRDDIETFPFDTEMDAALFLLEEARQGVLISENDREAAQAIIHEEKPLFLYETRQGDGTLLLSLHDCLPPDDSSVTVFGSRAPRRLARFLLRRLHENQRVQVSPQTLQQAQHLLDK</sequence>